<dbReference type="GeneID" id="108999225"/>
<feature type="region of interest" description="Disordered" evidence="1">
    <location>
        <begin position="740"/>
        <end position="798"/>
    </location>
</feature>
<feature type="compositionally biased region" description="Basic and acidic residues" evidence="1">
    <location>
        <begin position="198"/>
        <end position="213"/>
    </location>
</feature>
<dbReference type="GO" id="GO:0005634">
    <property type="term" value="C:nucleus"/>
    <property type="evidence" value="ECO:0000318"/>
    <property type="project" value="GO_Central"/>
</dbReference>
<dbReference type="FunFam" id="3.40.50.300:FF:000978">
    <property type="entry name" value="YLP motif-containing protein 1 isoform X3"/>
    <property type="match status" value="1"/>
</dbReference>
<dbReference type="PANTHER" id="PTHR13413:SF0">
    <property type="entry name" value="YLP MOTIF-CONTAINING PROTEIN 1"/>
    <property type="match status" value="1"/>
</dbReference>
<organism evidence="2 3">
    <name type="scientific">Juglans regia</name>
    <name type="common">English walnut</name>
    <dbReference type="NCBI Taxonomy" id="51240"/>
    <lineage>
        <taxon>Eukaryota</taxon>
        <taxon>Viridiplantae</taxon>
        <taxon>Streptophyta</taxon>
        <taxon>Embryophyta</taxon>
        <taxon>Tracheophyta</taxon>
        <taxon>Spermatophyta</taxon>
        <taxon>Magnoliopsida</taxon>
        <taxon>eudicotyledons</taxon>
        <taxon>Gunneridae</taxon>
        <taxon>Pentapetalae</taxon>
        <taxon>rosids</taxon>
        <taxon>fabids</taxon>
        <taxon>Fagales</taxon>
        <taxon>Juglandaceae</taxon>
        <taxon>Juglans</taxon>
    </lineage>
</organism>
<evidence type="ECO:0000256" key="1">
    <source>
        <dbReference type="SAM" id="MobiDB-lite"/>
    </source>
</evidence>
<accession>A0A2I4FIY8</accession>
<dbReference type="OrthoDB" id="513595at2759"/>
<feature type="compositionally biased region" description="Polar residues" evidence="1">
    <location>
        <begin position="80"/>
        <end position="91"/>
    </location>
</feature>
<keyword evidence="2" id="KW-1185">Reference proteome</keyword>
<feature type="region of interest" description="Disordered" evidence="1">
    <location>
        <begin position="860"/>
        <end position="882"/>
    </location>
</feature>
<name>A0A2I4FIY8_JUGRE</name>
<dbReference type="FunCoup" id="A0A2I4FIY8">
    <property type="interactions" value="2613"/>
</dbReference>
<dbReference type="GO" id="GO:0032204">
    <property type="term" value="P:regulation of telomere maintenance"/>
    <property type="evidence" value="ECO:0000318"/>
    <property type="project" value="GO_Central"/>
</dbReference>
<dbReference type="Proteomes" id="UP000235220">
    <property type="component" value="Chromosome 2"/>
</dbReference>
<feature type="compositionally biased region" description="Basic and acidic residues" evidence="1">
    <location>
        <begin position="757"/>
        <end position="779"/>
    </location>
</feature>
<dbReference type="PANTHER" id="PTHR13413">
    <property type="entry name" value="YLP MOTIF CONTAINING PROTEIN NUCLEAR PROTEIN ZAP"/>
    <property type="match status" value="1"/>
</dbReference>
<evidence type="ECO:0000313" key="3">
    <source>
        <dbReference type="RefSeq" id="XP_018831611.2"/>
    </source>
</evidence>
<sequence length="910" mass="102047">MDHHQPHWRPMPIPGNICPICSISHFPFCPPHPSFYQNPRFPFDPYSGPTGPPRPFTDGFGDLRPWHRNASLDRGEPYGQFQSQSYGNWFTNEGDRNSKRPRVDDIHNHENPGMFSSEDERRLKLIRDHGAVSSALLPEGSAGSIPGVNHETNAYAQESSPFDGNYGRPGGGEYGKFDGFRDIKGEVGPLSVRNMEMSNKDPRFGSDDGREQQHMQSNGNGFQNIEFPHSRHGQVDSSLHPFQTHGIKNVDQPHLPYPVSEVPHDKYRNPHNHQQWQSRDSMPAKEPQHSHMNNWQGTRMLYPEERSSVPMDYRDPNNQLQQPYGMQYPVDRRHDFHSPSLPSDVRRPLEVGFPSQDGKQGSLHHQTLPGFTQRGDPNANEHGGYFLSASGGSENVGKMEASPFFSRQPPIPASIPPPPAVDPVLHISSVMKAYSSPPKTSSSLFPIPVGSSAVMPSSYPPIPEAHSMTLPYFYNEPLMHASAGFLSESKQAVGDGKPFSLKQLSSDKPKVIDASHLFKPPHRASRPDHIVLILRGLPGSGKSYLAKMLRDLEVENGGHAPRIHSMDDYFMTEVEKVEEGDVSKSSILARGKKPITKKVMEYCYEPEMEESYRSSMLKAFKKTVEEGVFTFIIVDDRNLRVADFAQFWAIAKSSGYEVYILEATYKDPVGCAARNVHGFTKDDIKKMARQWEEAPSLYLQLDVKSLFHGDDLKDSGIQEVDMDMEDEDFDGNLSELKERKPENIIAPVGEDAPDDLGPSKDGNRWDSEGDHLSEVKELGQSKWSNDPDEDDSERTKGVKTNLSALSGLIQAYGKKVKSVRWADQVGSTGFSIHAAKKANLLSLVLGPGTGYNLESNPLPEEEIPAPTHNAGESKRQSTFQERLRAEQESFKVVFDRRRQRIFGLDVEEEY</sequence>
<dbReference type="AlphaFoldDB" id="A0A2I4FIY8"/>
<feature type="compositionally biased region" description="Basic and acidic residues" evidence="1">
    <location>
        <begin position="93"/>
        <end position="110"/>
    </location>
</feature>
<proteinExistence type="predicted"/>
<evidence type="ECO:0000313" key="2">
    <source>
        <dbReference type="Proteomes" id="UP000235220"/>
    </source>
</evidence>
<feature type="region of interest" description="Disordered" evidence="1">
    <location>
        <begin position="270"/>
        <end position="290"/>
    </location>
</feature>
<feature type="compositionally biased region" description="Basic and acidic residues" evidence="1">
    <location>
        <begin position="871"/>
        <end position="882"/>
    </location>
</feature>
<dbReference type="InterPro" id="IPR027417">
    <property type="entry name" value="P-loop_NTPase"/>
</dbReference>
<dbReference type="InterPro" id="IPR026314">
    <property type="entry name" value="YLP_motif_con_p1"/>
</dbReference>
<feature type="region of interest" description="Disordered" evidence="1">
    <location>
        <begin position="76"/>
        <end position="115"/>
    </location>
</feature>
<protein>
    <submittedName>
        <fullName evidence="3">Uncharacterized protein LOC108999225 isoform X1</fullName>
    </submittedName>
</protein>
<dbReference type="Gene3D" id="3.40.50.300">
    <property type="entry name" value="P-loop containing nucleotide triphosphate hydrolases"/>
    <property type="match status" value="1"/>
</dbReference>
<feature type="region of interest" description="Disordered" evidence="1">
    <location>
        <begin position="196"/>
        <end position="215"/>
    </location>
</feature>
<dbReference type="Gramene" id="Jr02_04940_p1">
    <property type="protein sequence ID" value="cds.Jr02_04940_p1"/>
    <property type="gene ID" value="Jr02_04940"/>
</dbReference>
<reference evidence="3" key="1">
    <citation type="submission" date="2025-08" db="UniProtKB">
        <authorList>
            <consortium name="RefSeq"/>
        </authorList>
    </citation>
    <scope>IDENTIFICATION</scope>
    <source>
        <tissue evidence="3">Leaves</tissue>
    </source>
</reference>
<dbReference type="SUPFAM" id="SSF52540">
    <property type="entry name" value="P-loop containing nucleoside triphosphate hydrolases"/>
    <property type="match status" value="1"/>
</dbReference>
<dbReference type="RefSeq" id="XP_018831611.2">
    <property type="nucleotide sequence ID" value="XM_018976066.2"/>
</dbReference>
<dbReference type="KEGG" id="jre:108999225"/>
<gene>
    <name evidence="3" type="primary">LOC108999225</name>
</gene>